<dbReference type="UniPathway" id="UPA00357">
    <property type="reaction ID" value="UER00474"/>
</dbReference>
<evidence type="ECO:0000313" key="10">
    <source>
        <dbReference type="EMBL" id="TWT70720.1"/>
    </source>
</evidence>
<dbReference type="RefSeq" id="WP_145302429.1">
    <property type="nucleotide sequence ID" value="NZ_CP036319.1"/>
</dbReference>
<dbReference type="GO" id="GO:0005737">
    <property type="term" value="C:cytoplasm"/>
    <property type="evidence" value="ECO:0007669"/>
    <property type="project" value="UniProtKB-SubCell"/>
</dbReference>
<dbReference type="NCBIfam" id="TIGR01362">
    <property type="entry name" value="KDO8P_synth"/>
    <property type="match status" value="1"/>
</dbReference>
<comment type="similarity">
    <text evidence="4 8">Belongs to the KdsA family.</text>
</comment>
<comment type="caution">
    <text evidence="10">The sequence shown here is derived from an EMBL/GenBank/DDBJ whole genome shotgun (WGS) entry which is preliminary data.</text>
</comment>
<dbReference type="AlphaFoldDB" id="A0A5C5Y669"/>
<evidence type="ECO:0000313" key="11">
    <source>
        <dbReference type="Proteomes" id="UP000317238"/>
    </source>
</evidence>
<evidence type="ECO:0000256" key="7">
    <source>
        <dbReference type="ARBA" id="ARBA00049112"/>
    </source>
</evidence>
<comment type="catalytic activity">
    <reaction evidence="7 8">
        <text>D-arabinose 5-phosphate + phosphoenolpyruvate + H2O = 3-deoxy-alpha-D-manno-2-octulosonate-8-phosphate + phosphate</text>
        <dbReference type="Rhea" id="RHEA:14053"/>
        <dbReference type="ChEBI" id="CHEBI:15377"/>
        <dbReference type="ChEBI" id="CHEBI:43474"/>
        <dbReference type="ChEBI" id="CHEBI:57693"/>
        <dbReference type="ChEBI" id="CHEBI:58702"/>
        <dbReference type="ChEBI" id="CHEBI:85985"/>
        <dbReference type="EC" id="2.5.1.55"/>
    </reaction>
</comment>
<evidence type="ECO:0000256" key="5">
    <source>
        <dbReference type="ARBA" id="ARBA00022490"/>
    </source>
</evidence>
<comment type="pathway">
    <text evidence="3 8">Carbohydrate biosynthesis; 3-deoxy-D-manno-octulosonate biosynthesis; 3-deoxy-D-manno-octulosonate from D-ribulose 5-phosphate: step 2/3.</text>
</comment>
<sequence length="302" mass="31715">MNAAQHSSAGSGSDHDSAAENVVVIPDAKGGPAFRCGSGQPLMLIAGPCVLQDEETSMRIAEVLAAINQSDQVNVVFKASFDKANRTSAAAKRGPGLEQGVAMLRRIGQASGLPVTTDVHLPTQCGVAAEVCSILQIPAFLARQTDLVVAAAETGRPVNVKKGQFMAPEDMRHVVAKATGAGDGGVLLCERGTFFGYGRLVNDMAGLVTMRNLGVPVVFDATHSVQRPGGLGDATGGNREMVEPLARAAVSVGIDALFFETHPQPELSPSDGPNMIPLDQFRPLIDRLLRLRQCVNELASIR</sequence>
<keyword evidence="6 8" id="KW-0808">Transferase</keyword>
<dbReference type="GO" id="GO:0019294">
    <property type="term" value="P:keto-3-deoxy-D-manno-octulosonic acid biosynthetic process"/>
    <property type="evidence" value="ECO:0007669"/>
    <property type="project" value="UniProtKB-UniRule"/>
</dbReference>
<evidence type="ECO:0000259" key="9">
    <source>
        <dbReference type="Pfam" id="PF00793"/>
    </source>
</evidence>
<comment type="subcellular location">
    <subcellularLocation>
        <location evidence="1 8">Cytoplasm</location>
    </subcellularLocation>
</comment>
<reference evidence="10 11" key="1">
    <citation type="submission" date="2019-02" db="EMBL/GenBank/DDBJ databases">
        <title>Deep-cultivation of Planctomycetes and their phenomic and genomic characterization uncovers novel biology.</title>
        <authorList>
            <person name="Wiegand S."/>
            <person name="Jogler M."/>
            <person name="Boedeker C."/>
            <person name="Pinto D."/>
            <person name="Vollmers J."/>
            <person name="Rivas-Marin E."/>
            <person name="Kohn T."/>
            <person name="Peeters S.H."/>
            <person name="Heuer A."/>
            <person name="Rast P."/>
            <person name="Oberbeckmann S."/>
            <person name="Bunk B."/>
            <person name="Jeske O."/>
            <person name="Meyerdierks A."/>
            <person name="Storesund J.E."/>
            <person name="Kallscheuer N."/>
            <person name="Luecker S."/>
            <person name="Lage O.M."/>
            <person name="Pohl T."/>
            <person name="Merkel B.J."/>
            <person name="Hornburger P."/>
            <person name="Mueller R.-W."/>
            <person name="Bruemmer F."/>
            <person name="Labrenz M."/>
            <person name="Spormann A.M."/>
            <person name="Op Den Camp H."/>
            <person name="Overmann J."/>
            <person name="Amann R."/>
            <person name="Jetten M.S.M."/>
            <person name="Mascher T."/>
            <person name="Medema M.H."/>
            <person name="Devos D.P."/>
            <person name="Kaster A.-K."/>
            <person name="Ovreas L."/>
            <person name="Rohde M."/>
            <person name="Galperin M.Y."/>
            <person name="Jogler C."/>
        </authorList>
    </citation>
    <scope>NUCLEOTIDE SEQUENCE [LARGE SCALE GENOMIC DNA]</scope>
    <source>
        <strain evidence="10 11">Pan14r</strain>
    </source>
</reference>
<evidence type="ECO:0000256" key="6">
    <source>
        <dbReference type="ARBA" id="ARBA00022679"/>
    </source>
</evidence>
<proteinExistence type="inferred from homology"/>
<keyword evidence="11" id="KW-1185">Reference proteome</keyword>
<evidence type="ECO:0000256" key="1">
    <source>
        <dbReference type="ARBA" id="ARBA00004496"/>
    </source>
</evidence>
<dbReference type="UniPathway" id="UPA00030"/>
<dbReference type="HAMAP" id="MF_00056">
    <property type="entry name" value="KDO8P_synth"/>
    <property type="match status" value="1"/>
</dbReference>
<dbReference type="EC" id="2.5.1.55" evidence="8"/>
<dbReference type="Proteomes" id="UP000317238">
    <property type="component" value="Unassembled WGS sequence"/>
</dbReference>
<evidence type="ECO:0000256" key="2">
    <source>
        <dbReference type="ARBA" id="ARBA00004756"/>
    </source>
</evidence>
<dbReference type="PANTHER" id="PTHR21057">
    <property type="entry name" value="PHOSPHO-2-DEHYDRO-3-DEOXYHEPTONATE ALDOLASE"/>
    <property type="match status" value="1"/>
</dbReference>
<evidence type="ECO:0000256" key="4">
    <source>
        <dbReference type="ARBA" id="ARBA00010499"/>
    </source>
</evidence>
<organism evidence="10 11">
    <name type="scientific">Crateriforma conspicua</name>
    <dbReference type="NCBI Taxonomy" id="2527996"/>
    <lineage>
        <taxon>Bacteria</taxon>
        <taxon>Pseudomonadati</taxon>
        <taxon>Planctomycetota</taxon>
        <taxon>Planctomycetia</taxon>
        <taxon>Planctomycetales</taxon>
        <taxon>Planctomycetaceae</taxon>
        <taxon>Crateriforma</taxon>
    </lineage>
</organism>
<accession>A0A5C5Y669</accession>
<comment type="pathway">
    <text evidence="2">Bacterial outer membrane biogenesis; lipopolysaccharide biosynthesis.</text>
</comment>
<dbReference type="EMBL" id="SJPL01000001">
    <property type="protein sequence ID" value="TWT70720.1"/>
    <property type="molecule type" value="Genomic_DNA"/>
</dbReference>
<dbReference type="Pfam" id="PF00793">
    <property type="entry name" value="DAHP_synth_1"/>
    <property type="match status" value="1"/>
</dbReference>
<evidence type="ECO:0000256" key="3">
    <source>
        <dbReference type="ARBA" id="ARBA00004845"/>
    </source>
</evidence>
<dbReference type="InterPro" id="IPR006269">
    <property type="entry name" value="KDO8P_synthase"/>
</dbReference>
<dbReference type="InterPro" id="IPR013785">
    <property type="entry name" value="Aldolase_TIM"/>
</dbReference>
<dbReference type="Gene3D" id="3.20.20.70">
    <property type="entry name" value="Aldolase class I"/>
    <property type="match status" value="1"/>
</dbReference>
<dbReference type="InterPro" id="IPR006218">
    <property type="entry name" value="DAHP1/KDSA"/>
</dbReference>
<dbReference type="NCBIfam" id="NF003543">
    <property type="entry name" value="PRK05198.1"/>
    <property type="match status" value="1"/>
</dbReference>
<name>A0A5C5Y669_9PLAN</name>
<evidence type="ECO:0000256" key="8">
    <source>
        <dbReference type="HAMAP-Rule" id="MF_00056"/>
    </source>
</evidence>
<gene>
    <name evidence="8 10" type="primary">kdsA</name>
    <name evidence="10" type="ORF">Pan14r_30270</name>
</gene>
<dbReference type="OrthoDB" id="9780456at2"/>
<dbReference type="GO" id="GO:0008676">
    <property type="term" value="F:3-deoxy-8-phosphooctulonate synthase activity"/>
    <property type="evidence" value="ECO:0007669"/>
    <property type="project" value="UniProtKB-UniRule"/>
</dbReference>
<keyword evidence="8" id="KW-0448">Lipopolysaccharide biosynthesis</keyword>
<keyword evidence="5 8" id="KW-0963">Cytoplasm</keyword>
<feature type="domain" description="DAHP synthetase I/KDSA" evidence="9">
    <location>
        <begin position="35"/>
        <end position="281"/>
    </location>
</feature>
<dbReference type="SUPFAM" id="SSF51569">
    <property type="entry name" value="Aldolase"/>
    <property type="match status" value="1"/>
</dbReference>
<protein>
    <recommendedName>
        <fullName evidence="8">2-dehydro-3-deoxyphosphooctonate aldolase</fullName>
        <ecNumber evidence="8">2.5.1.55</ecNumber>
    </recommendedName>
    <alternativeName>
        <fullName evidence="8">3-deoxy-D-manno-octulosonic acid 8-phosphate synthase</fullName>
    </alternativeName>
    <alternativeName>
        <fullName evidence="8">KDO-8-phosphate synthase</fullName>
        <shortName evidence="8">KDO 8-P synthase</shortName>
        <shortName evidence="8">KDOPS</shortName>
    </alternativeName>
    <alternativeName>
        <fullName evidence="8">Phospho-2-dehydro-3-deoxyoctonate aldolase</fullName>
    </alternativeName>
</protein>